<reference evidence="1 2" key="1">
    <citation type="submission" date="2013-06" db="EMBL/GenBank/DDBJ databases">
        <authorList>
            <person name="Weinstock G."/>
            <person name="Sodergren E."/>
            <person name="Lobos E.A."/>
            <person name="Fulton L."/>
            <person name="Fulton R."/>
            <person name="Courtney L."/>
            <person name="Fronick C."/>
            <person name="O'Laughlin M."/>
            <person name="Godfrey J."/>
            <person name="Wilson R.M."/>
            <person name="Miner T."/>
            <person name="Farmer C."/>
            <person name="Delehaunty K."/>
            <person name="Cordes M."/>
            <person name="Minx P."/>
            <person name="Tomlinson C."/>
            <person name="Chen J."/>
            <person name="Wollam A."/>
            <person name="Pepin K.H."/>
            <person name="Bhonagiri V."/>
            <person name="Zhang X."/>
            <person name="Warren W."/>
            <person name="Mitreva M."/>
            <person name="Mardis E.R."/>
            <person name="Wilson R.K."/>
        </authorList>
    </citation>
    <scope>NUCLEOTIDE SEQUENCE [LARGE SCALE GENOMIC DNA]</scope>
    <source>
        <strain evidence="1 2">RP2S-4</strain>
    </source>
</reference>
<name>A0ABC9TMY3_ENTFL</name>
<dbReference type="Proteomes" id="UP000015750">
    <property type="component" value="Unassembled WGS sequence"/>
</dbReference>
<evidence type="ECO:0000313" key="1">
    <source>
        <dbReference type="EMBL" id="EPI11640.1"/>
    </source>
</evidence>
<dbReference type="AlphaFoldDB" id="A0ABC9TMY3"/>
<accession>A0ABC9TMY3</accession>
<organism evidence="1 2">
    <name type="scientific">Enterococcus faecalis RP2S-4</name>
    <dbReference type="NCBI Taxonomy" id="1244145"/>
    <lineage>
        <taxon>Bacteria</taxon>
        <taxon>Bacillati</taxon>
        <taxon>Bacillota</taxon>
        <taxon>Bacilli</taxon>
        <taxon>Lactobacillales</taxon>
        <taxon>Enterococcaceae</taxon>
        <taxon>Enterococcus</taxon>
    </lineage>
</organism>
<sequence>MIQHLGKKTKYEWDKQLHVHIFLFLVDAKRHYSAFKTRRKRI</sequence>
<protein>
    <submittedName>
        <fullName evidence="1">Uncharacterized protein</fullName>
    </submittedName>
</protein>
<proteinExistence type="predicted"/>
<dbReference type="EMBL" id="ATIR01000009">
    <property type="protein sequence ID" value="EPI11640.1"/>
    <property type="molecule type" value="Genomic_DNA"/>
</dbReference>
<gene>
    <name evidence="1" type="ORF">D358_00239</name>
</gene>
<evidence type="ECO:0000313" key="2">
    <source>
        <dbReference type="Proteomes" id="UP000015750"/>
    </source>
</evidence>
<comment type="caution">
    <text evidence="1">The sequence shown here is derived from an EMBL/GenBank/DDBJ whole genome shotgun (WGS) entry which is preliminary data.</text>
</comment>